<dbReference type="InterPro" id="IPR004331">
    <property type="entry name" value="SPX_dom"/>
</dbReference>
<accession>A0ABD1PDX2</accession>
<feature type="transmembrane region" description="Helical" evidence="17">
    <location>
        <begin position="485"/>
        <end position="508"/>
    </location>
</feature>
<feature type="transmembrane region" description="Helical" evidence="17">
    <location>
        <begin position="407"/>
        <end position="428"/>
    </location>
</feature>
<dbReference type="GO" id="GO:0008654">
    <property type="term" value="P:phospholipid biosynthetic process"/>
    <property type="evidence" value="ECO:0007669"/>
    <property type="project" value="UniProtKB-KW"/>
</dbReference>
<dbReference type="Pfam" id="PF01148">
    <property type="entry name" value="CTP_transf_1"/>
    <property type="match status" value="1"/>
</dbReference>
<evidence type="ECO:0000256" key="8">
    <source>
        <dbReference type="ARBA" id="ARBA00022679"/>
    </source>
</evidence>
<evidence type="ECO:0000256" key="7">
    <source>
        <dbReference type="ARBA" id="ARBA00022516"/>
    </source>
</evidence>
<feature type="transmembrane region" description="Helical" evidence="17">
    <location>
        <begin position="440"/>
        <end position="458"/>
    </location>
</feature>
<dbReference type="Pfam" id="PF03105">
    <property type="entry name" value="SPX"/>
    <property type="match status" value="2"/>
</dbReference>
<proteinExistence type="inferred from homology"/>
<keyword evidence="20" id="KW-1185">Reference proteome</keyword>
<evidence type="ECO:0000256" key="13">
    <source>
        <dbReference type="ARBA" id="ARBA00023136"/>
    </source>
</evidence>
<dbReference type="PANTHER" id="PTHR47101:SF1">
    <property type="entry name" value="PHOSPHATIDATE CYTIDYLYLTRANSFERASE 4, CHLOROPLASTIC"/>
    <property type="match status" value="1"/>
</dbReference>
<evidence type="ECO:0000256" key="9">
    <source>
        <dbReference type="ARBA" id="ARBA00022692"/>
    </source>
</evidence>
<keyword evidence="12" id="KW-0443">Lipid metabolism</keyword>
<gene>
    <name evidence="19" type="ORF">Adt_44246</name>
</gene>
<feature type="domain" description="SPX" evidence="18">
    <location>
        <begin position="1"/>
        <end position="160"/>
    </location>
</feature>
<dbReference type="PROSITE" id="PS01315">
    <property type="entry name" value="CDS"/>
    <property type="match status" value="1"/>
</dbReference>
<dbReference type="GO" id="GO:0016020">
    <property type="term" value="C:membrane"/>
    <property type="evidence" value="ECO:0007669"/>
    <property type="project" value="UniProtKB-SubCell"/>
</dbReference>
<keyword evidence="14" id="KW-0594">Phospholipid biosynthesis</keyword>
<dbReference type="CDD" id="cd14481">
    <property type="entry name" value="SPX_AtSPX1_like"/>
    <property type="match status" value="1"/>
</dbReference>
<evidence type="ECO:0000256" key="17">
    <source>
        <dbReference type="SAM" id="Phobius"/>
    </source>
</evidence>
<organism evidence="19 20">
    <name type="scientific">Abeliophyllum distichum</name>
    <dbReference type="NCBI Taxonomy" id="126358"/>
    <lineage>
        <taxon>Eukaryota</taxon>
        <taxon>Viridiplantae</taxon>
        <taxon>Streptophyta</taxon>
        <taxon>Embryophyta</taxon>
        <taxon>Tracheophyta</taxon>
        <taxon>Spermatophyta</taxon>
        <taxon>Magnoliopsida</taxon>
        <taxon>eudicotyledons</taxon>
        <taxon>Gunneridae</taxon>
        <taxon>Pentapetalae</taxon>
        <taxon>asterids</taxon>
        <taxon>lamiids</taxon>
        <taxon>Lamiales</taxon>
        <taxon>Oleaceae</taxon>
        <taxon>Forsythieae</taxon>
        <taxon>Abeliophyllum</taxon>
    </lineage>
</organism>
<evidence type="ECO:0000256" key="6">
    <source>
        <dbReference type="ARBA" id="ARBA00012487"/>
    </source>
</evidence>
<dbReference type="Proteomes" id="UP001604336">
    <property type="component" value="Unassembled WGS sequence"/>
</dbReference>
<evidence type="ECO:0000313" key="20">
    <source>
        <dbReference type="Proteomes" id="UP001604336"/>
    </source>
</evidence>
<keyword evidence="15" id="KW-1208">Phospholipid metabolism</keyword>
<dbReference type="EMBL" id="JBFOLK010000014">
    <property type="protein sequence ID" value="KAL2460826.1"/>
    <property type="molecule type" value="Genomic_DNA"/>
</dbReference>
<keyword evidence="13 17" id="KW-0472">Membrane</keyword>
<comment type="caution">
    <text evidence="19">The sequence shown here is derived from an EMBL/GenBank/DDBJ whole genome shotgun (WGS) entry which is preliminary data.</text>
</comment>
<evidence type="ECO:0000256" key="3">
    <source>
        <dbReference type="ARBA" id="ARBA00005119"/>
    </source>
</evidence>
<evidence type="ECO:0000256" key="2">
    <source>
        <dbReference type="ARBA" id="ARBA00004141"/>
    </source>
</evidence>
<keyword evidence="8 16" id="KW-0808">Transferase</keyword>
<comment type="pathway">
    <text evidence="4">Lipid metabolism.</text>
</comment>
<dbReference type="PROSITE" id="PS51382">
    <property type="entry name" value="SPX"/>
    <property type="match status" value="1"/>
</dbReference>
<evidence type="ECO:0000256" key="15">
    <source>
        <dbReference type="ARBA" id="ARBA00023264"/>
    </source>
</evidence>
<dbReference type="GO" id="GO:0004605">
    <property type="term" value="F:phosphatidate cytidylyltransferase activity"/>
    <property type="evidence" value="ECO:0007669"/>
    <property type="project" value="UniProtKB-EC"/>
</dbReference>
<evidence type="ECO:0000256" key="12">
    <source>
        <dbReference type="ARBA" id="ARBA00023098"/>
    </source>
</evidence>
<dbReference type="AlphaFoldDB" id="A0ABD1PDX2"/>
<name>A0ABD1PDX2_9LAMI</name>
<sequence length="624" mass="68957">MKFGKRLKRQIEQSLPDWRDKFLSYKELKKLVRLISSAPPLLNGSVEYGKAEREFMYCLNNEIEKFNAFFMEQEEDFIIRHKELQQMIQRVVDTWGPNGTKPSDTAYKQEMGKIRKDIVNFHGEMVLLMNYSNINYTGLAKILKKYDKRTGGVLRLPFIQKVLEQPFFTTDLISKLVKECESSIDWVFPASEAQGIHAEREAITVPGEGIFRNTVAALLTMQEIRRGSSTYSHFSLPPLNLPESDIFQSLQDCFNFNNPAKMNLAGYAFANDDGTLVKPKHQQLIAAVARAEQPERIDHLENIDEEVNKGTQISVEENSGSEHQQKAGQLKKRVIFGLGIGVSVGGVVLAGGWVFTMALSAAVFVGAREYFELVRSRGIAAGMTPPPRYVSRVCSVICALMPILTLYFGNIDISVTSAAFVVSIALLLQRGNPRFAQLSSTMFGLFYCGYLPCFWVKLRCGLAAPALNTSVTASWPLLLGGQTQWTVGLLATLSSISSIIAADTYAFIWGKAFGRTPLTSISPKKTWEGALAGFAGCIATSIILAKTLSWPTSVLSAVAFGFLNYFGSLFGDLTESMIKRDAGVKDSGSLIPGHGGILDRVDSYIFTGALAYSFVKIFLPLYGV</sequence>
<dbReference type="EC" id="2.7.7.41" evidence="6 16"/>
<reference evidence="20" key="1">
    <citation type="submission" date="2024-07" db="EMBL/GenBank/DDBJ databases">
        <title>Two chromosome-level genome assemblies of Korean endemic species Abeliophyllum distichum and Forsythia ovata (Oleaceae).</title>
        <authorList>
            <person name="Jang H."/>
        </authorList>
    </citation>
    <scope>NUCLEOTIDE SEQUENCE [LARGE SCALE GENOMIC DNA]</scope>
</reference>
<evidence type="ECO:0000313" key="19">
    <source>
        <dbReference type="EMBL" id="KAL2460826.1"/>
    </source>
</evidence>
<evidence type="ECO:0000259" key="18">
    <source>
        <dbReference type="PROSITE" id="PS51382"/>
    </source>
</evidence>
<evidence type="ECO:0000256" key="10">
    <source>
        <dbReference type="ARBA" id="ARBA00022695"/>
    </source>
</evidence>
<protein>
    <recommendedName>
        <fullName evidence="6 16">Phosphatidate cytidylyltransferase</fullName>
        <ecNumber evidence="6 16">2.7.7.41</ecNumber>
    </recommendedName>
</protein>
<keyword evidence="10 16" id="KW-0548">Nucleotidyltransferase</keyword>
<dbReference type="PANTHER" id="PTHR47101">
    <property type="entry name" value="PHOSPHATIDATE CYTIDYLYLTRANSFERASE 5, CHLOROPLASTIC"/>
    <property type="match status" value="1"/>
</dbReference>
<comment type="catalytic activity">
    <reaction evidence="1 16">
        <text>a 1,2-diacyl-sn-glycero-3-phosphate + CTP + H(+) = a CDP-1,2-diacyl-sn-glycerol + diphosphate</text>
        <dbReference type="Rhea" id="RHEA:16229"/>
        <dbReference type="ChEBI" id="CHEBI:15378"/>
        <dbReference type="ChEBI" id="CHEBI:33019"/>
        <dbReference type="ChEBI" id="CHEBI:37563"/>
        <dbReference type="ChEBI" id="CHEBI:58332"/>
        <dbReference type="ChEBI" id="CHEBI:58608"/>
        <dbReference type="EC" id="2.7.7.41"/>
    </reaction>
</comment>
<feature type="transmembrane region" description="Helical" evidence="17">
    <location>
        <begin position="334"/>
        <end position="367"/>
    </location>
</feature>
<dbReference type="InterPro" id="IPR000374">
    <property type="entry name" value="PC_trans"/>
</dbReference>
<evidence type="ECO:0000256" key="14">
    <source>
        <dbReference type="ARBA" id="ARBA00023209"/>
    </source>
</evidence>
<keyword evidence="7" id="KW-0444">Lipid biosynthesis</keyword>
<feature type="transmembrane region" description="Helical" evidence="17">
    <location>
        <begin position="529"/>
        <end position="548"/>
    </location>
</feature>
<evidence type="ECO:0000256" key="1">
    <source>
        <dbReference type="ARBA" id="ARBA00001698"/>
    </source>
</evidence>
<evidence type="ECO:0000256" key="5">
    <source>
        <dbReference type="ARBA" id="ARBA00010185"/>
    </source>
</evidence>
<evidence type="ECO:0000256" key="4">
    <source>
        <dbReference type="ARBA" id="ARBA00005189"/>
    </source>
</evidence>
<keyword evidence="9 16" id="KW-0812">Transmembrane</keyword>
<comment type="subcellular location">
    <subcellularLocation>
        <location evidence="2">Membrane</location>
        <topology evidence="2">Multi-pass membrane protein</topology>
    </subcellularLocation>
</comment>
<evidence type="ECO:0000256" key="16">
    <source>
        <dbReference type="RuleBase" id="RU003938"/>
    </source>
</evidence>
<keyword evidence="11 17" id="KW-1133">Transmembrane helix</keyword>
<comment type="similarity">
    <text evidence="5 16">Belongs to the CDS family.</text>
</comment>
<comment type="pathway">
    <text evidence="3 16">Phospholipid metabolism; CDP-diacylglycerol biosynthesis; CDP-diacylglycerol from sn-glycerol 3-phosphate: step 3/3.</text>
</comment>
<evidence type="ECO:0000256" key="11">
    <source>
        <dbReference type="ARBA" id="ARBA00022989"/>
    </source>
</evidence>